<evidence type="ECO:0000256" key="1">
    <source>
        <dbReference type="ARBA" id="ARBA00022603"/>
    </source>
</evidence>
<dbReference type="AlphaFoldDB" id="A0A9W3JS27"/>
<dbReference type="Pfam" id="PF01596">
    <property type="entry name" value="Methyltransf_3"/>
    <property type="match status" value="1"/>
</dbReference>
<sequence length="84" mass="9361">MLINKIIRLIFEWALKLSRPGTVIIGDNVVREGEVINDTSNDPRVQGIRRFYELIAAEPRVSATALQTVGSKGYDGFVMAIVKE</sequence>
<keyword evidence="2" id="KW-0808">Transferase</keyword>
<organism evidence="4 5">
    <name type="scientific">Bacillus thuringiensis HD-789</name>
    <dbReference type="NCBI Taxonomy" id="1217737"/>
    <lineage>
        <taxon>Bacteria</taxon>
        <taxon>Bacillati</taxon>
        <taxon>Bacillota</taxon>
        <taxon>Bacilli</taxon>
        <taxon>Bacillales</taxon>
        <taxon>Bacillaceae</taxon>
        <taxon>Bacillus</taxon>
        <taxon>Bacillus cereus group</taxon>
    </lineage>
</organism>
<proteinExistence type="predicted"/>
<name>A0A9W3JS27_BACTU</name>
<dbReference type="KEGG" id="btn:BTF1_07195"/>
<accession>A0A9W3JS27</accession>
<dbReference type="InterPro" id="IPR029063">
    <property type="entry name" value="SAM-dependent_MTases_sf"/>
</dbReference>
<evidence type="ECO:0000313" key="5">
    <source>
        <dbReference type="Proteomes" id="UP000005257"/>
    </source>
</evidence>
<evidence type="ECO:0000256" key="2">
    <source>
        <dbReference type="ARBA" id="ARBA00022679"/>
    </source>
</evidence>
<evidence type="ECO:0000313" key="4">
    <source>
        <dbReference type="EMBL" id="AFQ25652.1"/>
    </source>
</evidence>
<dbReference type="GO" id="GO:0032259">
    <property type="term" value="P:methylation"/>
    <property type="evidence" value="ECO:0007669"/>
    <property type="project" value="UniProtKB-KW"/>
</dbReference>
<dbReference type="EMBL" id="CP003763">
    <property type="protein sequence ID" value="AFQ25652.1"/>
    <property type="molecule type" value="Genomic_DNA"/>
</dbReference>
<gene>
    <name evidence="4" type="ORF">BTF1_07195</name>
</gene>
<dbReference type="SUPFAM" id="SSF53335">
    <property type="entry name" value="S-adenosyl-L-methionine-dependent methyltransferases"/>
    <property type="match status" value="1"/>
</dbReference>
<protein>
    <submittedName>
        <fullName evidence="4">O-methyltransferase</fullName>
    </submittedName>
</protein>
<dbReference type="GO" id="GO:0008171">
    <property type="term" value="F:O-methyltransferase activity"/>
    <property type="evidence" value="ECO:0007669"/>
    <property type="project" value="InterPro"/>
</dbReference>
<evidence type="ECO:0000256" key="3">
    <source>
        <dbReference type="ARBA" id="ARBA00022691"/>
    </source>
</evidence>
<keyword evidence="1" id="KW-0489">Methyltransferase</keyword>
<dbReference type="Proteomes" id="UP000005257">
    <property type="component" value="Chromosome"/>
</dbReference>
<keyword evidence="3" id="KW-0949">S-adenosyl-L-methionine</keyword>
<reference evidence="4 5" key="1">
    <citation type="journal article" date="2013" name="Genome Announc.">
        <title>Complete Genome Sequence of Bacillus thuringiensis Serovar Israelensis Strain HD-789.</title>
        <authorList>
            <person name="Doggett N.A."/>
            <person name="Stubben C.J."/>
            <person name="Chertkov O."/>
            <person name="Bruce D.C."/>
            <person name="Detter J.C."/>
            <person name="Johnson S.L."/>
            <person name="Han C.S."/>
        </authorList>
    </citation>
    <scope>NUCLEOTIDE SEQUENCE [LARGE SCALE GENOMIC DNA]</scope>
    <source>
        <strain evidence="4 5">HD-789</strain>
    </source>
</reference>
<dbReference type="InterPro" id="IPR002935">
    <property type="entry name" value="SAM_O-MeTrfase"/>
</dbReference>
<dbReference type="Gene3D" id="3.40.50.150">
    <property type="entry name" value="Vaccinia Virus protein VP39"/>
    <property type="match status" value="1"/>
</dbReference>